<reference evidence="2 3" key="1">
    <citation type="journal article" date="2022" name="Front. Microbiol.">
        <title>High genomic differentiation and limited gene flow indicate recent cryptic speciation within the genus Laspinema (cyanobacteria).</title>
        <authorList>
            <person name="Stanojkovic A."/>
            <person name="Skoupy S."/>
            <person name="Skaloud P."/>
            <person name="Dvorak P."/>
        </authorList>
    </citation>
    <scope>NUCLEOTIDE SEQUENCE [LARGE SCALE GENOMIC DNA]</scope>
    <source>
        <strain evidence="2 3">D2a</strain>
    </source>
</reference>
<evidence type="ECO:0000313" key="3">
    <source>
        <dbReference type="Proteomes" id="UP001525890"/>
    </source>
</evidence>
<feature type="compositionally biased region" description="Low complexity" evidence="1">
    <location>
        <begin position="34"/>
        <end position="45"/>
    </location>
</feature>
<proteinExistence type="predicted"/>
<organism evidence="2 3">
    <name type="scientific">Laspinema palackyanum D2a</name>
    <dbReference type="NCBI Taxonomy" id="2953684"/>
    <lineage>
        <taxon>Bacteria</taxon>
        <taxon>Bacillati</taxon>
        <taxon>Cyanobacteriota</taxon>
        <taxon>Cyanophyceae</taxon>
        <taxon>Oscillatoriophycideae</taxon>
        <taxon>Oscillatoriales</taxon>
        <taxon>Laspinemataceae</taxon>
        <taxon>Laspinema</taxon>
        <taxon>Laspinema palackyanum</taxon>
    </lineage>
</organism>
<dbReference type="EMBL" id="JAMXFF010000031">
    <property type="protein sequence ID" value="MCT7968397.1"/>
    <property type="molecule type" value="Genomic_DNA"/>
</dbReference>
<dbReference type="Proteomes" id="UP001525890">
    <property type="component" value="Unassembled WGS sequence"/>
</dbReference>
<keyword evidence="3" id="KW-1185">Reference proteome</keyword>
<sequence length="121" mass="12994">MNSTPANIFEQSLPKNNSCESSEAIASRPHNPIATTESTATPAPSNEVIAPEPETLEPIDNAKPSTANPEENAWASLADLLSQRKTKLKKLAQHHKIPGRSSMTHEQKAEALVGFVLASDL</sequence>
<evidence type="ECO:0000256" key="1">
    <source>
        <dbReference type="SAM" id="MobiDB-lite"/>
    </source>
</evidence>
<feature type="compositionally biased region" description="Polar residues" evidence="1">
    <location>
        <begin position="1"/>
        <end position="21"/>
    </location>
</feature>
<feature type="region of interest" description="Disordered" evidence="1">
    <location>
        <begin position="1"/>
        <end position="70"/>
    </location>
</feature>
<protein>
    <submittedName>
        <fullName evidence="2">Uncharacterized protein</fullName>
    </submittedName>
</protein>
<accession>A0ABT2MUG7</accession>
<dbReference type="RefSeq" id="WP_368007915.1">
    <property type="nucleotide sequence ID" value="NZ_JAMXFF010000031.1"/>
</dbReference>
<comment type="caution">
    <text evidence="2">The sequence shown here is derived from an EMBL/GenBank/DDBJ whole genome shotgun (WGS) entry which is preliminary data.</text>
</comment>
<evidence type="ECO:0000313" key="2">
    <source>
        <dbReference type="EMBL" id="MCT7968397.1"/>
    </source>
</evidence>
<name>A0ABT2MUG7_9CYAN</name>
<gene>
    <name evidence="2" type="ORF">NG799_18985</name>
</gene>